<evidence type="ECO:0000313" key="3">
    <source>
        <dbReference type="Proteomes" id="UP000224006"/>
    </source>
</evidence>
<reference evidence="2 3" key="1">
    <citation type="submission" date="2017-09" db="EMBL/GenBank/DDBJ databases">
        <title>Genome sequencing of Besnoitia besnoiti strain Bb-Ger1.</title>
        <authorList>
            <person name="Schares G."/>
            <person name="Venepally P."/>
            <person name="Lorenzi H.A."/>
        </authorList>
    </citation>
    <scope>NUCLEOTIDE SEQUENCE [LARGE SCALE GENOMIC DNA]</scope>
    <source>
        <strain evidence="2 3">Bb-Ger1</strain>
    </source>
</reference>
<dbReference type="GeneID" id="40310557"/>
<feature type="compositionally biased region" description="Polar residues" evidence="1">
    <location>
        <begin position="19"/>
        <end position="29"/>
    </location>
</feature>
<name>A0A2A9MK47_BESBE</name>
<evidence type="ECO:0000256" key="1">
    <source>
        <dbReference type="SAM" id="MobiDB-lite"/>
    </source>
</evidence>
<feature type="compositionally biased region" description="Basic and acidic residues" evidence="1">
    <location>
        <begin position="1"/>
        <end position="15"/>
    </location>
</feature>
<dbReference type="KEGG" id="bbes:BESB_056280"/>
<dbReference type="Proteomes" id="UP000224006">
    <property type="component" value="Chromosome IV"/>
</dbReference>
<protein>
    <submittedName>
        <fullName evidence="2">Uncharacterized protein</fullName>
    </submittedName>
</protein>
<feature type="region of interest" description="Disordered" evidence="1">
    <location>
        <begin position="1"/>
        <end position="43"/>
    </location>
</feature>
<sequence>MERKLDRKLTVEIQRRPQRSQTSMRSSGSLRVDGGSSDPSQIPQALTECYAPEDFDESSSLVICNFPPGCQPFTARNYVTWWGPVIRIERAPSLSQEANFIVVFAAPEFAQKYLECGPVVYEDGKTMLYSRRVDERVTVWRKISTYWSGVSLKEDRAWFYHCAGLRDLKLLVCIETLFTTPETCT</sequence>
<gene>
    <name evidence="2" type="ORF">BESB_056280</name>
</gene>
<dbReference type="EMBL" id="NWUJ01000004">
    <property type="protein sequence ID" value="PFH35977.1"/>
    <property type="molecule type" value="Genomic_DNA"/>
</dbReference>
<evidence type="ECO:0000313" key="2">
    <source>
        <dbReference type="EMBL" id="PFH35977.1"/>
    </source>
</evidence>
<proteinExistence type="predicted"/>
<keyword evidence="3" id="KW-1185">Reference proteome</keyword>
<dbReference type="RefSeq" id="XP_029219986.1">
    <property type="nucleotide sequence ID" value="XM_029364063.1"/>
</dbReference>
<dbReference type="VEuPathDB" id="ToxoDB:BESB_056280"/>
<dbReference type="AlphaFoldDB" id="A0A2A9MK47"/>
<accession>A0A2A9MK47</accession>
<organism evidence="2 3">
    <name type="scientific">Besnoitia besnoiti</name>
    <name type="common">Apicomplexan protozoan</name>
    <dbReference type="NCBI Taxonomy" id="94643"/>
    <lineage>
        <taxon>Eukaryota</taxon>
        <taxon>Sar</taxon>
        <taxon>Alveolata</taxon>
        <taxon>Apicomplexa</taxon>
        <taxon>Conoidasida</taxon>
        <taxon>Coccidia</taxon>
        <taxon>Eucoccidiorida</taxon>
        <taxon>Eimeriorina</taxon>
        <taxon>Sarcocystidae</taxon>
        <taxon>Besnoitia</taxon>
    </lineage>
</organism>
<dbReference type="OrthoDB" id="360590at2759"/>
<comment type="caution">
    <text evidence="2">The sequence shown here is derived from an EMBL/GenBank/DDBJ whole genome shotgun (WGS) entry which is preliminary data.</text>
</comment>